<dbReference type="Pfam" id="PF08282">
    <property type="entry name" value="Hydrolase_3"/>
    <property type="match status" value="1"/>
</dbReference>
<dbReference type="SFLD" id="SFLDS00003">
    <property type="entry name" value="Haloacid_Dehalogenase"/>
    <property type="match status" value="1"/>
</dbReference>
<organism evidence="1 2">
    <name type="scientific">Carnobacterium divergens DSM 20623</name>
    <dbReference type="NCBI Taxonomy" id="1449336"/>
    <lineage>
        <taxon>Bacteria</taxon>
        <taxon>Bacillati</taxon>
        <taxon>Bacillota</taxon>
        <taxon>Bacilli</taxon>
        <taxon>Lactobacillales</taxon>
        <taxon>Carnobacteriaceae</taxon>
        <taxon>Carnobacterium</taxon>
    </lineage>
</organism>
<dbReference type="PROSITE" id="PS01228">
    <property type="entry name" value="COF_1"/>
    <property type="match status" value="1"/>
</dbReference>
<dbReference type="GO" id="GO:0005829">
    <property type="term" value="C:cytosol"/>
    <property type="evidence" value="ECO:0007669"/>
    <property type="project" value="TreeGrafter"/>
</dbReference>
<dbReference type="GO" id="GO:0016791">
    <property type="term" value="F:phosphatase activity"/>
    <property type="evidence" value="ECO:0007669"/>
    <property type="project" value="TreeGrafter"/>
</dbReference>
<dbReference type="Gene3D" id="3.30.1240.10">
    <property type="match status" value="1"/>
</dbReference>
<sequence>MYKIIFFDIDGTLLNGKKRIPESAKKAIAELKEAGIIPAIATGRPPFRIHEILAELEIETYVSLNGQYVVHQNEVIYQNPMKKGAVKRIAKAAELNNQTVAFCGSDKILGNSLVSASSKGWKKKISNHLPFTPPHFIVNLIFKYGDKSKKPILKEYYENRVIYQCMLHATEKYDAYYAKEFPDCNFMRWNPYSVDVCPEGGSKAVGIIKLLEHLHIPIEASAAFGDGLNDIEMLKLVGTGIAMGNGREELKQVADKITESPEKNGIQIGLQEIGAIKNK</sequence>
<name>A0A0R2I2D0_CARDV</name>
<protein>
    <recommendedName>
        <fullName evidence="3">Hydrolase Cof</fullName>
    </recommendedName>
</protein>
<dbReference type="Gene3D" id="3.40.50.1000">
    <property type="entry name" value="HAD superfamily/HAD-like"/>
    <property type="match status" value="1"/>
</dbReference>
<dbReference type="AlphaFoldDB" id="A0A0R2I2D0"/>
<dbReference type="CDD" id="cd07517">
    <property type="entry name" value="HAD_HPP"/>
    <property type="match status" value="1"/>
</dbReference>
<gene>
    <name evidence="1" type="ORF">IV74_GL000845</name>
</gene>
<dbReference type="InterPro" id="IPR036412">
    <property type="entry name" value="HAD-like_sf"/>
</dbReference>
<evidence type="ECO:0000313" key="2">
    <source>
        <dbReference type="Proteomes" id="UP000051658"/>
    </source>
</evidence>
<accession>A0A0R2I2D0</accession>
<dbReference type="PATRIC" id="fig|1449336.4.peg.865"/>
<evidence type="ECO:0000313" key="1">
    <source>
        <dbReference type="EMBL" id="KRN56597.1"/>
    </source>
</evidence>
<dbReference type="InterPro" id="IPR023214">
    <property type="entry name" value="HAD_sf"/>
</dbReference>
<dbReference type="InterPro" id="IPR006379">
    <property type="entry name" value="HAD-SF_hydro_IIB"/>
</dbReference>
<dbReference type="EMBL" id="JQBS01000024">
    <property type="protein sequence ID" value="KRN56597.1"/>
    <property type="molecule type" value="Genomic_DNA"/>
</dbReference>
<reference evidence="1 2" key="1">
    <citation type="journal article" date="2015" name="Genome Announc.">
        <title>Expanding the biotechnology potential of lactobacilli through comparative genomics of 213 strains and associated genera.</title>
        <authorList>
            <person name="Sun Z."/>
            <person name="Harris H.M."/>
            <person name="McCann A."/>
            <person name="Guo C."/>
            <person name="Argimon S."/>
            <person name="Zhang W."/>
            <person name="Yang X."/>
            <person name="Jeffery I.B."/>
            <person name="Cooney J.C."/>
            <person name="Kagawa T.F."/>
            <person name="Liu W."/>
            <person name="Song Y."/>
            <person name="Salvetti E."/>
            <person name="Wrobel A."/>
            <person name="Rasinkangas P."/>
            <person name="Parkhill J."/>
            <person name="Rea M.C."/>
            <person name="O'Sullivan O."/>
            <person name="Ritari J."/>
            <person name="Douillard F.P."/>
            <person name="Paul Ross R."/>
            <person name="Yang R."/>
            <person name="Briner A.E."/>
            <person name="Felis G.E."/>
            <person name="de Vos W.M."/>
            <person name="Barrangou R."/>
            <person name="Klaenhammer T.R."/>
            <person name="Caufield P.W."/>
            <person name="Cui Y."/>
            <person name="Zhang H."/>
            <person name="O'Toole P.W."/>
        </authorList>
    </citation>
    <scope>NUCLEOTIDE SEQUENCE [LARGE SCALE GENOMIC DNA]</scope>
    <source>
        <strain evidence="1 2">DSM 20623</strain>
    </source>
</reference>
<dbReference type="NCBIfam" id="TIGR01484">
    <property type="entry name" value="HAD-SF-IIB"/>
    <property type="match status" value="1"/>
</dbReference>
<dbReference type="PANTHER" id="PTHR10000">
    <property type="entry name" value="PHOSPHOSERINE PHOSPHATASE"/>
    <property type="match status" value="1"/>
</dbReference>
<dbReference type="Proteomes" id="UP000051658">
    <property type="component" value="Unassembled WGS sequence"/>
</dbReference>
<evidence type="ECO:0008006" key="3">
    <source>
        <dbReference type="Google" id="ProtNLM"/>
    </source>
</evidence>
<dbReference type="GeneID" id="89589922"/>
<dbReference type="GO" id="GO:0000287">
    <property type="term" value="F:magnesium ion binding"/>
    <property type="evidence" value="ECO:0007669"/>
    <property type="project" value="TreeGrafter"/>
</dbReference>
<proteinExistence type="predicted"/>
<dbReference type="SFLD" id="SFLDG01140">
    <property type="entry name" value="C2.B:_Phosphomannomutase_and_P"/>
    <property type="match status" value="1"/>
</dbReference>
<dbReference type="InterPro" id="IPR000150">
    <property type="entry name" value="Cof"/>
</dbReference>
<dbReference type="PANTHER" id="PTHR10000:SF25">
    <property type="entry name" value="PHOSPHATASE YKRA-RELATED"/>
    <property type="match status" value="1"/>
</dbReference>
<keyword evidence="2" id="KW-1185">Reference proteome</keyword>
<dbReference type="SUPFAM" id="SSF56784">
    <property type="entry name" value="HAD-like"/>
    <property type="match status" value="1"/>
</dbReference>
<dbReference type="RefSeq" id="WP_034573128.1">
    <property type="nucleotide sequence ID" value="NZ_JQBS01000024.1"/>
</dbReference>
<dbReference type="PROSITE" id="PS01229">
    <property type="entry name" value="COF_2"/>
    <property type="match status" value="1"/>
</dbReference>
<dbReference type="NCBIfam" id="TIGR00099">
    <property type="entry name" value="Cof-subfamily"/>
    <property type="match status" value="1"/>
</dbReference>
<dbReference type="eggNOG" id="COG0561">
    <property type="taxonomic scope" value="Bacteria"/>
</dbReference>
<comment type="caution">
    <text evidence="1">The sequence shown here is derived from an EMBL/GenBank/DDBJ whole genome shotgun (WGS) entry which is preliminary data.</text>
</comment>